<accession>Q1EC93</accession>
<name>Q1EC93_DROME</name>
<evidence type="ECO:0000256" key="1">
    <source>
        <dbReference type="SAM" id="Phobius"/>
    </source>
</evidence>
<feature type="transmembrane region" description="Helical" evidence="1">
    <location>
        <begin position="188"/>
        <end position="208"/>
    </location>
</feature>
<dbReference type="InterPro" id="IPR056677">
    <property type="entry name" value="DUF7775"/>
</dbReference>
<dbReference type="InterPro" id="IPR045851">
    <property type="entry name" value="AMP-bd_C_sf"/>
</dbReference>
<dbReference type="OrthoDB" id="7789408at2759"/>
<dbReference type="PANTHER" id="PTHR41152">
    <property type="entry name" value="AT26438P-RELATED"/>
    <property type="match status" value="1"/>
</dbReference>
<dbReference type="Bgee" id="FBgn0085461">
    <property type="expression patterns" value="Expressed in mid-late elongation-stage spermatid (Drosophila) in testis and 19 other cell types or tissues"/>
</dbReference>
<keyword evidence="1" id="KW-1133">Transmembrane helix</keyword>
<evidence type="ECO:0000259" key="2">
    <source>
        <dbReference type="Pfam" id="PF24985"/>
    </source>
</evidence>
<dbReference type="VEuPathDB" id="VectorBase:FBgn0085461"/>
<feature type="transmembrane region" description="Helical" evidence="1">
    <location>
        <begin position="99"/>
        <end position="121"/>
    </location>
</feature>
<organism evidence="3">
    <name type="scientific">Drosophila melanogaster</name>
    <name type="common">Fruit fly</name>
    <dbReference type="NCBI Taxonomy" id="7227"/>
    <lineage>
        <taxon>Eukaryota</taxon>
        <taxon>Metazoa</taxon>
        <taxon>Ecdysozoa</taxon>
        <taxon>Arthropoda</taxon>
        <taxon>Hexapoda</taxon>
        <taxon>Insecta</taxon>
        <taxon>Pterygota</taxon>
        <taxon>Neoptera</taxon>
        <taxon>Endopterygota</taxon>
        <taxon>Diptera</taxon>
        <taxon>Brachycera</taxon>
        <taxon>Muscomorpha</taxon>
        <taxon>Ephydroidea</taxon>
        <taxon>Drosophilidae</taxon>
        <taxon>Drosophila</taxon>
        <taxon>Sophophora</taxon>
    </lineage>
</organism>
<dbReference type="InterPro" id="IPR042099">
    <property type="entry name" value="ANL_N_sf"/>
</dbReference>
<dbReference type="AlphaFoldDB" id="Q1EC93"/>
<dbReference type="PANTHER" id="PTHR41152:SF8">
    <property type="entry name" value="AT26438P-RELATED"/>
    <property type="match status" value="1"/>
</dbReference>
<feature type="domain" description="DUF7775" evidence="2">
    <location>
        <begin position="79"/>
        <end position="212"/>
    </location>
</feature>
<dbReference type="ExpressionAtlas" id="Q1EC93">
    <property type="expression patterns" value="baseline"/>
</dbReference>
<dbReference type="Pfam" id="PF24985">
    <property type="entry name" value="DUF7775"/>
    <property type="match status" value="1"/>
</dbReference>
<dbReference type="SUPFAM" id="SSF56801">
    <property type="entry name" value="Acetyl-CoA synthetase-like"/>
    <property type="match status" value="1"/>
</dbReference>
<dbReference type="Gene3D" id="3.40.50.12780">
    <property type="entry name" value="N-terminal domain of ligase-like"/>
    <property type="match status" value="1"/>
</dbReference>
<keyword evidence="1" id="KW-0472">Membrane</keyword>
<proteinExistence type="evidence at transcript level"/>
<evidence type="ECO:0000313" key="3">
    <source>
        <dbReference type="EMBL" id="ABF85741.1"/>
    </source>
</evidence>
<dbReference type="Gene3D" id="3.30.300.30">
    <property type="match status" value="1"/>
</dbReference>
<dbReference type="EMBL" id="BT025841">
    <property type="protein sequence ID" value="ABF85741.1"/>
    <property type="molecule type" value="mRNA"/>
</dbReference>
<sequence>MLVVEGPLPPGCIQTIWGDDGRFVKTYWSLFSRPVYATFDWGIRDADGYHFILGRTDDVINVAGHRLGTREIEESISSHPGVAEVAVVGVKDALKGQEVHYLCLLIFNVFMVMNFFQSIAICTGRVPNVLMEIWKASVAAFAFILISFLTMWDVEQQFSVFFVRSSEQVRGEHKELPPVHPIIRYKTGQSICSLFCGLIYMLHAVIMFDVRLTSKLIVSGSRHLPIPLFVLGRAFHRKIYAYEWFKEFCGNNTIEV</sequence>
<feature type="transmembrane region" description="Helical" evidence="1">
    <location>
        <begin position="133"/>
        <end position="152"/>
    </location>
</feature>
<reference evidence="3" key="1">
    <citation type="submission" date="2006-06" db="EMBL/GenBank/DDBJ databases">
        <authorList>
            <person name="Stapleton M."/>
            <person name="Carlson J."/>
            <person name="Chavez C."/>
            <person name="Frise E."/>
            <person name="George R."/>
            <person name="Pacleb J."/>
            <person name="Park S."/>
            <person name="Wan K."/>
            <person name="Yu C."/>
            <person name="Celniker S."/>
        </authorList>
    </citation>
    <scope>NUCLEOTIDE SEQUENCE</scope>
</reference>
<keyword evidence="1" id="KW-0812">Transmembrane</keyword>
<protein>
    <submittedName>
        <fullName evidence="3">IP12016p</fullName>
    </submittedName>
</protein>